<dbReference type="SMART" id="SM00320">
    <property type="entry name" value="WD40"/>
    <property type="match status" value="6"/>
</dbReference>
<dbReference type="Proteomes" id="UP000664203">
    <property type="component" value="Unassembled WGS sequence"/>
</dbReference>
<accession>A0A8H3PL94</accession>
<feature type="compositionally biased region" description="Polar residues" evidence="4">
    <location>
        <begin position="634"/>
        <end position="653"/>
    </location>
</feature>
<evidence type="ECO:0000313" key="6">
    <source>
        <dbReference type="EMBL" id="CAF9943609.1"/>
    </source>
</evidence>
<dbReference type="InterPro" id="IPR013905">
    <property type="entry name" value="Lgl_C_dom"/>
</dbReference>
<dbReference type="GO" id="GO:0006887">
    <property type="term" value="P:exocytosis"/>
    <property type="evidence" value="ECO:0007669"/>
    <property type="project" value="UniProtKB-KW"/>
</dbReference>
<gene>
    <name evidence="6" type="ORF">ALECFALPRED_000754</name>
</gene>
<protein>
    <recommendedName>
        <fullName evidence="5">Lethal giant larvae (Lgl)-like C-terminal domain-containing protein</fullName>
    </recommendedName>
</protein>
<feature type="compositionally biased region" description="Basic and acidic residues" evidence="4">
    <location>
        <begin position="904"/>
        <end position="921"/>
    </location>
</feature>
<organism evidence="6 7">
    <name type="scientific">Alectoria fallacina</name>
    <dbReference type="NCBI Taxonomy" id="1903189"/>
    <lineage>
        <taxon>Eukaryota</taxon>
        <taxon>Fungi</taxon>
        <taxon>Dikarya</taxon>
        <taxon>Ascomycota</taxon>
        <taxon>Pezizomycotina</taxon>
        <taxon>Lecanoromycetes</taxon>
        <taxon>OSLEUM clade</taxon>
        <taxon>Lecanoromycetidae</taxon>
        <taxon>Lecanorales</taxon>
        <taxon>Lecanorineae</taxon>
        <taxon>Parmeliaceae</taxon>
        <taxon>Alectoria</taxon>
    </lineage>
</organism>
<feature type="region of interest" description="Disordered" evidence="4">
    <location>
        <begin position="634"/>
        <end position="654"/>
    </location>
</feature>
<name>A0A8H3PL94_9LECA</name>
<keyword evidence="7" id="KW-1185">Reference proteome</keyword>
<evidence type="ECO:0000259" key="5">
    <source>
        <dbReference type="Pfam" id="PF08596"/>
    </source>
</evidence>
<dbReference type="Pfam" id="PF00400">
    <property type="entry name" value="WD40"/>
    <property type="match status" value="1"/>
</dbReference>
<dbReference type="OrthoDB" id="19944at2759"/>
<dbReference type="InterPro" id="IPR015943">
    <property type="entry name" value="WD40/YVTN_repeat-like_dom_sf"/>
</dbReference>
<dbReference type="EMBL" id="CAJPDR010001137">
    <property type="protein sequence ID" value="CAF9943609.1"/>
    <property type="molecule type" value="Genomic_DNA"/>
</dbReference>
<feature type="repeat" description="WD" evidence="3">
    <location>
        <begin position="242"/>
        <end position="271"/>
    </location>
</feature>
<evidence type="ECO:0000256" key="2">
    <source>
        <dbReference type="ARBA" id="ARBA00022483"/>
    </source>
</evidence>
<keyword evidence="2" id="KW-0268">Exocytosis</keyword>
<dbReference type="Gene3D" id="2.130.10.10">
    <property type="entry name" value="YVTN repeat-like/Quinoprotein amine dehydrogenase"/>
    <property type="match status" value="2"/>
</dbReference>
<sequence>MASFLRGKQAGIQRDFSAGLDPQLFAIDEVARYGINSQVSALAYDPVQSLLAVGTKDTKFGSGRIYIFGQKRVSVSLKLPRKASVKTLQFCADKLVCVDTKNDLSVFALDTTRILASYAPPGLISALATDSTLDYALIGLQNGEIIAYDLDRLNLAPLRVQNLWRDRNPRARLLPVETLAFHPRDIGNLLVGYSEGAVIFSFKHNKPLKYFHYELPSGAPGGDPQANSGSPARCPRLTQAIWHPTGTFILTGYEDSSFVVWDPKDGRKILARTIQATNVDVPGEPPQSAGSTRGTLTPKEPLFRISWCSKVNPDDTGLLIAGGLSKTEPAKGLTFIDLGPTPNYTTSSWQILSQHFERPKAQHTLLTPPNAEVVDYCLIPRKSPHFAGSNDPIAVTALLASGEMVTLSFPSGHPITPTNQLHVSLTYVHPFVNRIDLAFIDRTRWLGMLEHRSRGPPILKGGAEPKRSLMRFANRNVIQTAHADGTIRVWDAGHGDEIENEDVLQVDVARALGRYRDIDIIIMSMAGATGELAVGLRTGEVAIFRWGKNRDFGRDIPHKETKGFGLEPIVDRAEPGIKEGLLPLTLLDSQEGTVTALKMSDVGFVCAGFEGGSITVIDLRGPAVIYEASVSDLGSSSGKHGSFRRNSNSQSQVKPEWPTSIEFGVLMLDGDDYSSILLFVGTNVGRLVTFKLLPEATGGYTVKLVGTCTLDDKIISISPINTDSGDLAAATQDVVASLRSGARINGVILVVTPTGARIFKPAMAKGATKSWDQFLCYQAAVVKFEAYTYALVGLFGDGCAKAFSVPGLKEIASTNVAHILDIRRFSEAIIMPTGFVFGWTGPSEIAVLNVWGTGQDLTRSLDKLFNPQALIPPRPTISNLQWMSGTQYVTPADMDMFIGGPDRPPSKRMVEQQRADEEARRVASRQPAGSSSGAGGQPPGRQEEGYWAYMQRQVQERTENLGLAEDNMEKLEDNSAGWADDVNKYISSQKKKAVMGLISHKLGF</sequence>
<reference evidence="6" key="1">
    <citation type="submission" date="2021-03" db="EMBL/GenBank/DDBJ databases">
        <authorList>
            <person name="Tagirdzhanova G."/>
        </authorList>
    </citation>
    <scope>NUCLEOTIDE SEQUENCE</scope>
</reference>
<dbReference type="GO" id="GO:0045159">
    <property type="term" value="F:myosin II binding"/>
    <property type="evidence" value="ECO:0007669"/>
    <property type="project" value="TreeGrafter"/>
</dbReference>
<dbReference type="InterPro" id="IPR001680">
    <property type="entry name" value="WD40_rpt"/>
</dbReference>
<dbReference type="GO" id="GO:0005096">
    <property type="term" value="F:GTPase activator activity"/>
    <property type="evidence" value="ECO:0007669"/>
    <property type="project" value="TreeGrafter"/>
</dbReference>
<dbReference type="PANTHER" id="PTHR10241:SF25">
    <property type="entry name" value="TOMOSYN, ISOFORM C"/>
    <property type="match status" value="1"/>
</dbReference>
<feature type="region of interest" description="Disordered" evidence="4">
    <location>
        <begin position="896"/>
        <end position="942"/>
    </location>
</feature>
<comment type="caution">
    <text evidence="6">The sequence shown here is derived from an EMBL/GenBank/DDBJ whole genome shotgun (WGS) entry which is preliminary data.</text>
</comment>
<dbReference type="Pfam" id="PF08596">
    <property type="entry name" value="Lgl_C"/>
    <property type="match status" value="1"/>
</dbReference>
<dbReference type="GO" id="GO:0006893">
    <property type="term" value="P:Golgi to plasma membrane transport"/>
    <property type="evidence" value="ECO:0007669"/>
    <property type="project" value="TreeGrafter"/>
</dbReference>
<dbReference type="GO" id="GO:0019905">
    <property type="term" value="F:syntaxin binding"/>
    <property type="evidence" value="ECO:0007669"/>
    <property type="project" value="TreeGrafter"/>
</dbReference>
<dbReference type="FunFam" id="2.130.10.10:FF:000848">
    <property type="entry name" value="SNARE-dependent exocytosis protein (Sro7), putative"/>
    <property type="match status" value="1"/>
</dbReference>
<keyword evidence="3" id="KW-0853">WD repeat</keyword>
<dbReference type="PROSITE" id="PS50082">
    <property type="entry name" value="WD_REPEATS_2"/>
    <property type="match status" value="1"/>
</dbReference>
<dbReference type="GO" id="GO:0005886">
    <property type="term" value="C:plasma membrane"/>
    <property type="evidence" value="ECO:0007669"/>
    <property type="project" value="TreeGrafter"/>
</dbReference>
<proteinExistence type="inferred from homology"/>
<comment type="similarity">
    <text evidence="1">Belongs to the WD repeat L(2)GL family.</text>
</comment>
<dbReference type="GO" id="GO:0005737">
    <property type="term" value="C:cytoplasm"/>
    <property type="evidence" value="ECO:0007669"/>
    <property type="project" value="TreeGrafter"/>
</dbReference>
<dbReference type="SUPFAM" id="SSF50978">
    <property type="entry name" value="WD40 repeat-like"/>
    <property type="match status" value="2"/>
</dbReference>
<evidence type="ECO:0000256" key="4">
    <source>
        <dbReference type="SAM" id="MobiDB-lite"/>
    </source>
</evidence>
<feature type="domain" description="Lethal giant larvae (Lgl)-like C-terminal" evidence="5">
    <location>
        <begin position="518"/>
        <end position="907"/>
    </location>
</feature>
<evidence type="ECO:0000256" key="1">
    <source>
        <dbReference type="ARBA" id="ARBA00008070"/>
    </source>
</evidence>
<evidence type="ECO:0000256" key="3">
    <source>
        <dbReference type="PROSITE-ProRule" id="PRU00221"/>
    </source>
</evidence>
<dbReference type="AlphaFoldDB" id="A0A8H3PL94"/>
<dbReference type="InterPro" id="IPR036322">
    <property type="entry name" value="WD40_repeat_dom_sf"/>
</dbReference>
<dbReference type="PANTHER" id="PTHR10241">
    <property type="entry name" value="LETHAL 2 GIANT LARVAE PROTEIN"/>
    <property type="match status" value="1"/>
</dbReference>
<evidence type="ECO:0000313" key="7">
    <source>
        <dbReference type="Proteomes" id="UP000664203"/>
    </source>
</evidence>